<accession>A0A385STP3</accession>
<sequence length="307" mass="33823">MKNTLSLVCTCLLTACVLTLSAQDEGAIVKRERIDKSKGLFLGIGPSFTFGKNIGDYSVGYNIELGFLKRLNRVLSIGPSVSYQSFQYDPTVTNPKDITGDALYKGSGDPNDWRTKYAFPSLTYGYGYLLNLEGGDLSLTSLAVNVKVNFIPVKDNTKISVYGFVKPFVSISSRKAVHGSDARYTYETFEDDNNTATTADDILYYNQGDNTYYADGYTSKWGPEKYDALKSETKVTGGVFLGPGVEVMPTKSFSFFLQAAIGYTFPVSYVSTQAYNKTVTDYAKDEFPIVKKGFPSLNIQVGASYNF</sequence>
<name>A0A385STP3_9BACT</name>
<feature type="chain" id="PRO_5017366121" description="Outer membrane protein beta-barrel domain-containing protein" evidence="1">
    <location>
        <begin position="23"/>
        <end position="307"/>
    </location>
</feature>
<dbReference type="RefSeq" id="WP_119757133.1">
    <property type="nucleotide sequence ID" value="NZ_CP032382.1"/>
</dbReference>
<dbReference type="OrthoDB" id="977592at2"/>
<dbReference type="Proteomes" id="UP000266183">
    <property type="component" value="Chromosome"/>
</dbReference>
<evidence type="ECO:0000313" key="2">
    <source>
        <dbReference type="EMBL" id="AYB33906.1"/>
    </source>
</evidence>
<evidence type="ECO:0008006" key="4">
    <source>
        <dbReference type="Google" id="ProtNLM"/>
    </source>
</evidence>
<protein>
    <recommendedName>
        <fullName evidence="4">Outer membrane protein beta-barrel domain-containing protein</fullName>
    </recommendedName>
</protein>
<keyword evidence="3" id="KW-1185">Reference proteome</keyword>
<evidence type="ECO:0000256" key="1">
    <source>
        <dbReference type="SAM" id="SignalP"/>
    </source>
</evidence>
<dbReference type="PROSITE" id="PS51257">
    <property type="entry name" value="PROKAR_LIPOPROTEIN"/>
    <property type="match status" value="1"/>
</dbReference>
<organism evidence="2 3">
    <name type="scientific">Chryseolinea soli</name>
    <dbReference type="NCBI Taxonomy" id="2321403"/>
    <lineage>
        <taxon>Bacteria</taxon>
        <taxon>Pseudomonadati</taxon>
        <taxon>Bacteroidota</taxon>
        <taxon>Cytophagia</taxon>
        <taxon>Cytophagales</taxon>
        <taxon>Fulvivirgaceae</taxon>
        <taxon>Chryseolinea</taxon>
    </lineage>
</organism>
<feature type="signal peptide" evidence="1">
    <location>
        <begin position="1"/>
        <end position="22"/>
    </location>
</feature>
<dbReference type="AlphaFoldDB" id="A0A385STP3"/>
<keyword evidence="1" id="KW-0732">Signal</keyword>
<dbReference type="KEGG" id="chk:D4L85_26490"/>
<reference evidence="3" key="1">
    <citation type="submission" date="2018-09" db="EMBL/GenBank/DDBJ databases">
        <title>Chryseolinea sp. KIS68-18 isolated from soil.</title>
        <authorList>
            <person name="Weon H.-Y."/>
            <person name="Kwon S.-W."/>
            <person name="Lee S.A."/>
        </authorList>
    </citation>
    <scope>NUCLEOTIDE SEQUENCE [LARGE SCALE GENOMIC DNA]</scope>
    <source>
        <strain evidence="3">KIS68-18</strain>
    </source>
</reference>
<proteinExistence type="predicted"/>
<dbReference type="EMBL" id="CP032382">
    <property type="protein sequence ID" value="AYB33906.1"/>
    <property type="molecule type" value="Genomic_DNA"/>
</dbReference>
<gene>
    <name evidence="2" type="ORF">D4L85_26490</name>
</gene>
<evidence type="ECO:0000313" key="3">
    <source>
        <dbReference type="Proteomes" id="UP000266183"/>
    </source>
</evidence>